<keyword evidence="1" id="KW-0479">Metal-binding</keyword>
<feature type="domain" description="SWIM-type" evidence="2">
    <location>
        <begin position="94"/>
        <end position="126"/>
    </location>
</feature>
<dbReference type="GO" id="GO:0008270">
    <property type="term" value="F:zinc ion binding"/>
    <property type="evidence" value="ECO:0007669"/>
    <property type="project" value="UniProtKB-KW"/>
</dbReference>
<dbReference type="AlphaFoldDB" id="A0A1B6FWU8"/>
<dbReference type="EMBL" id="GECZ01015099">
    <property type="protein sequence ID" value="JAS54670.1"/>
    <property type="molecule type" value="Transcribed_RNA"/>
</dbReference>
<dbReference type="InterPro" id="IPR007527">
    <property type="entry name" value="Znf_SWIM"/>
</dbReference>
<dbReference type="PANTHER" id="PTHR47456">
    <property type="entry name" value="PHD-TYPE DOMAIN-CONTAINING PROTEIN"/>
    <property type="match status" value="1"/>
</dbReference>
<name>A0A1B6FWU8_9HEMI</name>
<evidence type="ECO:0000313" key="3">
    <source>
        <dbReference type="EMBL" id="JAS54670.1"/>
    </source>
</evidence>
<accession>A0A1B6FWU8</accession>
<proteinExistence type="predicted"/>
<keyword evidence="1" id="KW-0863">Zinc-finger</keyword>
<feature type="non-terminal residue" evidence="3">
    <location>
        <position position="173"/>
    </location>
</feature>
<sequence>HSSDKSLTGMVTVLIEHFVPQAFDQFESLNMKQSSVMKMYNPEIPAYLHNRPHKFIKHLMPRYSSAASEFSINDFNVIDDSVVKVKSKNSDKEYVVDFGKVTCTCMDFHISKSLCKHFCACFIHLSEFPFEKLPDAFKNNPLNTILVFNSNTEEKFNEIANCESINEQILANK</sequence>
<organism evidence="3">
    <name type="scientific">Cuerna arida</name>
    <dbReference type="NCBI Taxonomy" id="1464854"/>
    <lineage>
        <taxon>Eukaryota</taxon>
        <taxon>Metazoa</taxon>
        <taxon>Ecdysozoa</taxon>
        <taxon>Arthropoda</taxon>
        <taxon>Hexapoda</taxon>
        <taxon>Insecta</taxon>
        <taxon>Pterygota</taxon>
        <taxon>Neoptera</taxon>
        <taxon>Paraneoptera</taxon>
        <taxon>Hemiptera</taxon>
        <taxon>Auchenorrhyncha</taxon>
        <taxon>Membracoidea</taxon>
        <taxon>Cicadellidae</taxon>
        <taxon>Cicadellinae</taxon>
        <taxon>Proconiini</taxon>
        <taxon>Cuerna</taxon>
    </lineage>
</organism>
<keyword evidence="1" id="KW-0862">Zinc</keyword>
<feature type="non-terminal residue" evidence="3">
    <location>
        <position position="1"/>
    </location>
</feature>
<evidence type="ECO:0000256" key="1">
    <source>
        <dbReference type="PROSITE-ProRule" id="PRU00325"/>
    </source>
</evidence>
<reference evidence="3" key="1">
    <citation type="submission" date="2015-11" db="EMBL/GenBank/DDBJ databases">
        <title>De novo transcriptome assembly of four potential Pierce s Disease insect vectors from Arizona vineyards.</title>
        <authorList>
            <person name="Tassone E.E."/>
        </authorList>
    </citation>
    <scope>NUCLEOTIDE SEQUENCE</scope>
</reference>
<protein>
    <recommendedName>
        <fullName evidence="2">SWIM-type domain-containing protein</fullName>
    </recommendedName>
</protein>
<gene>
    <name evidence="3" type="ORF">g.28807</name>
</gene>
<dbReference type="PROSITE" id="PS50966">
    <property type="entry name" value="ZF_SWIM"/>
    <property type="match status" value="1"/>
</dbReference>
<evidence type="ECO:0000259" key="2">
    <source>
        <dbReference type="PROSITE" id="PS50966"/>
    </source>
</evidence>